<dbReference type="RefSeq" id="XP_001732653.1">
    <property type="nucleotide sequence ID" value="XM_001732601.1"/>
</dbReference>
<dbReference type="GeneID" id="5856959"/>
<dbReference type="InParanoid" id="A8PTI1"/>
<feature type="compositionally biased region" description="Basic and acidic residues" evidence="1">
    <location>
        <begin position="59"/>
        <end position="77"/>
    </location>
</feature>
<feature type="compositionally biased region" description="Basic and acidic residues" evidence="1">
    <location>
        <begin position="96"/>
        <end position="106"/>
    </location>
</feature>
<dbReference type="AlphaFoldDB" id="A8PTI1"/>
<dbReference type="OrthoDB" id="3356175at2759"/>
<dbReference type="KEGG" id="mgl:MGL_0428"/>
<feature type="compositionally biased region" description="Basic and acidic residues" evidence="1">
    <location>
        <begin position="1"/>
        <end position="18"/>
    </location>
</feature>
<dbReference type="OMA" id="LYKCRAK"/>
<evidence type="ECO:0000313" key="3">
    <source>
        <dbReference type="Proteomes" id="UP000008837"/>
    </source>
</evidence>
<evidence type="ECO:0000313" key="2">
    <source>
        <dbReference type="EMBL" id="EDP45439.1"/>
    </source>
</evidence>
<evidence type="ECO:0000256" key="1">
    <source>
        <dbReference type="SAM" id="MobiDB-lite"/>
    </source>
</evidence>
<feature type="region of interest" description="Disordered" evidence="1">
    <location>
        <begin position="1"/>
        <end position="27"/>
    </location>
</feature>
<organism evidence="2 3">
    <name type="scientific">Malassezia globosa (strain ATCC MYA-4612 / CBS 7966)</name>
    <name type="common">Dandruff-associated fungus</name>
    <dbReference type="NCBI Taxonomy" id="425265"/>
    <lineage>
        <taxon>Eukaryota</taxon>
        <taxon>Fungi</taxon>
        <taxon>Dikarya</taxon>
        <taxon>Basidiomycota</taxon>
        <taxon>Ustilaginomycotina</taxon>
        <taxon>Malasseziomycetes</taxon>
        <taxon>Malasseziales</taxon>
        <taxon>Malasseziaceae</taxon>
        <taxon>Malassezia</taxon>
    </lineage>
</organism>
<dbReference type="VEuPathDB" id="FungiDB:MGL_0428"/>
<keyword evidence="3" id="KW-1185">Reference proteome</keyword>
<gene>
    <name evidence="2" type="ORF">MGL_0428</name>
</gene>
<name>A8PTI1_MALGO</name>
<reference evidence="2 3" key="1">
    <citation type="journal article" date="2007" name="Proc. Natl. Acad. Sci. U.S.A.">
        <title>Dandruff-associated Malassezia genomes reveal convergent and divergent virulence traits shared with plant and human fungal pathogens.</title>
        <authorList>
            <person name="Xu J."/>
            <person name="Saunders C.W."/>
            <person name="Hu P."/>
            <person name="Grant R.A."/>
            <person name="Boekhout T."/>
            <person name="Kuramae E.E."/>
            <person name="Kronstad J.W."/>
            <person name="Deangelis Y.M."/>
            <person name="Reeder N.L."/>
            <person name="Johnstone K.R."/>
            <person name="Leland M."/>
            <person name="Fieno A.M."/>
            <person name="Begley W.M."/>
            <person name="Sun Y."/>
            <person name="Lacey M.P."/>
            <person name="Chaudhary T."/>
            <person name="Keough T."/>
            <person name="Chu L."/>
            <person name="Sears R."/>
            <person name="Yuan B."/>
            <person name="Dawson T.L.Jr."/>
        </authorList>
    </citation>
    <scope>NUCLEOTIDE SEQUENCE [LARGE SCALE GENOMIC DNA]</scope>
    <source>
        <strain evidence="3">ATCC MYA-4612 / CBS 7966</strain>
    </source>
</reference>
<dbReference type="Proteomes" id="UP000008837">
    <property type="component" value="Unassembled WGS sequence"/>
</dbReference>
<dbReference type="EMBL" id="AAYY01000001">
    <property type="protein sequence ID" value="EDP45439.1"/>
    <property type="molecule type" value="Genomic_DNA"/>
</dbReference>
<sequence>MSQVQGDKDSSQREKVSDEALPDLSANFADFPLDATIKYLTHHGIDPQYPPQSMIQDPDVGKESQDSRSETQFKEQEGTDDVQDSARRTRSATSNTDRRKEDDPWHFYNHDDEHTYLASLATGHYQARPPPKEIDVIVGFLHRCHRAGTSAMLVG</sequence>
<proteinExistence type="predicted"/>
<comment type="caution">
    <text evidence="2">The sequence shown here is derived from an EMBL/GenBank/DDBJ whole genome shotgun (WGS) entry which is preliminary data.</text>
</comment>
<accession>A8PTI1</accession>
<feature type="region of interest" description="Disordered" evidence="1">
    <location>
        <begin position="43"/>
        <end position="106"/>
    </location>
</feature>
<protein>
    <submittedName>
        <fullName evidence="2">Uncharacterized protein</fullName>
    </submittedName>
</protein>